<dbReference type="SUPFAM" id="SSF57667">
    <property type="entry name" value="beta-beta-alpha zinc fingers"/>
    <property type="match status" value="2"/>
</dbReference>
<sequence length="533" mass="61054">MRKPLKDPKIADAIRKDCECVAIYLDLTPFYCQQYCELEFVNRVEFQIPAGNYKTEYLPDGTVQIVVYSNTTVDTGAEGEFKWKGHFCRTIGIQNTTVPHHNSYDFADSGVQTDFPVEDEEETKVTEDTNLEVEDEQVEEMIRDEENQENFGKGKRKRGRPPTTLKPVKPRKSFSNASVIQNIQDDETEKSDQTVHKCGLCGITYKRRANWQNHLKTHAKEKIYMCGYCGNLFQKVNFLQHLKTHKDEQDEANLRPIVETNPRRPDRPSPPPPPPPRTPTQQTQQPTHTAQPPQQTIQETESSDGEKQFMVKSHQVTLPNQQVATLIDLGNLMDVSVNEDGTIDGVETPKTITADPLDESGIMNNDPDYNPSDGIDDTKYIYKCNVCGKEYNSKSNCHRHLKTHTHAKVYKCNDCDKTYMHRYELKMHRRIHTGEKPYNRKQILDNHMRGHEEEELEDLKKQQEENMEKESSNIEQDVEIHVQNVMDAAAENEEGLIEVPEDAQEVETGLSQEELAQLVAASVVEHVEVEPTA</sequence>
<comment type="caution">
    <text evidence="10">The sequence shown here is derived from an EMBL/GenBank/DDBJ whole genome shotgun (WGS) entry which is preliminary data.</text>
</comment>
<feature type="region of interest" description="Disordered" evidence="8">
    <location>
        <begin position="247"/>
        <end position="306"/>
    </location>
</feature>
<keyword evidence="11" id="KW-1185">Reference proteome</keyword>
<dbReference type="InterPro" id="IPR050331">
    <property type="entry name" value="Zinc_finger"/>
</dbReference>
<keyword evidence="4 7" id="KW-0863">Zinc-finger</keyword>
<dbReference type="Pfam" id="PF00096">
    <property type="entry name" value="zf-C2H2"/>
    <property type="match status" value="2"/>
</dbReference>
<dbReference type="FunFam" id="3.30.160.60:FF:001968">
    <property type="entry name" value="chorion transcription factor Cf2 isoform X3"/>
    <property type="match status" value="1"/>
</dbReference>
<evidence type="ECO:0000256" key="8">
    <source>
        <dbReference type="SAM" id="MobiDB-lite"/>
    </source>
</evidence>
<dbReference type="GO" id="GO:0008270">
    <property type="term" value="F:zinc ion binding"/>
    <property type="evidence" value="ECO:0007669"/>
    <property type="project" value="UniProtKB-KW"/>
</dbReference>
<feature type="compositionally biased region" description="Pro residues" evidence="8">
    <location>
        <begin position="268"/>
        <end position="278"/>
    </location>
</feature>
<dbReference type="PROSITE" id="PS50157">
    <property type="entry name" value="ZINC_FINGER_C2H2_2"/>
    <property type="match status" value="3"/>
</dbReference>
<dbReference type="EMBL" id="CAJPWZ010002189">
    <property type="protein sequence ID" value="CAG2232761.1"/>
    <property type="molecule type" value="Genomic_DNA"/>
</dbReference>
<evidence type="ECO:0000313" key="11">
    <source>
        <dbReference type="Proteomes" id="UP000683360"/>
    </source>
</evidence>
<keyword evidence="6" id="KW-0539">Nucleus</keyword>
<feature type="compositionally biased region" description="Low complexity" evidence="8">
    <location>
        <begin position="279"/>
        <end position="296"/>
    </location>
</feature>
<dbReference type="Proteomes" id="UP000683360">
    <property type="component" value="Unassembled WGS sequence"/>
</dbReference>
<evidence type="ECO:0000256" key="6">
    <source>
        <dbReference type="ARBA" id="ARBA00023242"/>
    </source>
</evidence>
<evidence type="ECO:0000256" key="3">
    <source>
        <dbReference type="ARBA" id="ARBA00022737"/>
    </source>
</evidence>
<feature type="domain" description="C2H2-type" evidence="9">
    <location>
        <begin position="382"/>
        <end position="409"/>
    </location>
</feature>
<comment type="subcellular location">
    <subcellularLocation>
        <location evidence="1">Nucleus</location>
    </subcellularLocation>
</comment>
<dbReference type="InterPro" id="IPR036236">
    <property type="entry name" value="Znf_C2H2_sf"/>
</dbReference>
<dbReference type="PANTHER" id="PTHR16515">
    <property type="entry name" value="PR DOMAIN ZINC FINGER PROTEIN"/>
    <property type="match status" value="1"/>
</dbReference>
<evidence type="ECO:0000256" key="5">
    <source>
        <dbReference type="ARBA" id="ARBA00022833"/>
    </source>
</evidence>
<feature type="region of interest" description="Disordered" evidence="8">
    <location>
        <begin position="343"/>
        <end position="371"/>
    </location>
</feature>
<evidence type="ECO:0000256" key="1">
    <source>
        <dbReference type="ARBA" id="ARBA00004123"/>
    </source>
</evidence>
<reference evidence="10" key="1">
    <citation type="submission" date="2021-03" db="EMBL/GenBank/DDBJ databases">
        <authorList>
            <person name="Bekaert M."/>
        </authorList>
    </citation>
    <scope>NUCLEOTIDE SEQUENCE</scope>
</reference>
<dbReference type="GO" id="GO:0010468">
    <property type="term" value="P:regulation of gene expression"/>
    <property type="evidence" value="ECO:0007669"/>
    <property type="project" value="TreeGrafter"/>
</dbReference>
<gene>
    <name evidence="10" type="ORF">MEDL_45507</name>
</gene>
<evidence type="ECO:0000256" key="4">
    <source>
        <dbReference type="ARBA" id="ARBA00022771"/>
    </source>
</evidence>
<proteinExistence type="predicted"/>
<keyword evidence="2" id="KW-0479">Metal-binding</keyword>
<protein>
    <submittedName>
        <fullName evidence="10">KRAB</fullName>
    </submittedName>
</protein>
<feature type="domain" description="C2H2-type" evidence="9">
    <location>
        <begin position="410"/>
        <end position="437"/>
    </location>
</feature>
<name>A0A8S3TNC1_MYTED</name>
<keyword evidence="3" id="KW-0677">Repeat</keyword>
<feature type="domain" description="C2H2-type" evidence="9">
    <location>
        <begin position="196"/>
        <end position="223"/>
    </location>
</feature>
<dbReference type="InterPro" id="IPR013087">
    <property type="entry name" value="Znf_C2H2_type"/>
</dbReference>
<evidence type="ECO:0000256" key="7">
    <source>
        <dbReference type="PROSITE-ProRule" id="PRU00042"/>
    </source>
</evidence>
<evidence type="ECO:0000313" key="10">
    <source>
        <dbReference type="EMBL" id="CAG2232761.1"/>
    </source>
</evidence>
<dbReference type="PANTHER" id="PTHR16515:SF49">
    <property type="entry name" value="GASTRULA ZINC FINGER PROTEIN XLCGF49.1-LIKE-RELATED"/>
    <property type="match status" value="1"/>
</dbReference>
<dbReference type="PROSITE" id="PS00028">
    <property type="entry name" value="ZINC_FINGER_C2H2_1"/>
    <property type="match status" value="3"/>
</dbReference>
<keyword evidence="5" id="KW-0862">Zinc</keyword>
<dbReference type="Gene3D" id="3.30.160.60">
    <property type="entry name" value="Classic Zinc Finger"/>
    <property type="match status" value="3"/>
</dbReference>
<dbReference type="OrthoDB" id="427030at2759"/>
<evidence type="ECO:0000256" key="2">
    <source>
        <dbReference type="ARBA" id="ARBA00022723"/>
    </source>
</evidence>
<dbReference type="SMART" id="SM00355">
    <property type="entry name" value="ZnF_C2H2"/>
    <property type="match status" value="4"/>
</dbReference>
<dbReference type="AlphaFoldDB" id="A0A8S3TNC1"/>
<dbReference type="GO" id="GO:0005634">
    <property type="term" value="C:nucleus"/>
    <property type="evidence" value="ECO:0007669"/>
    <property type="project" value="UniProtKB-SubCell"/>
</dbReference>
<accession>A0A8S3TNC1</accession>
<organism evidence="10 11">
    <name type="scientific">Mytilus edulis</name>
    <name type="common">Blue mussel</name>
    <dbReference type="NCBI Taxonomy" id="6550"/>
    <lineage>
        <taxon>Eukaryota</taxon>
        <taxon>Metazoa</taxon>
        <taxon>Spiralia</taxon>
        <taxon>Lophotrochozoa</taxon>
        <taxon>Mollusca</taxon>
        <taxon>Bivalvia</taxon>
        <taxon>Autobranchia</taxon>
        <taxon>Pteriomorphia</taxon>
        <taxon>Mytilida</taxon>
        <taxon>Mytiloidea</taxon>
        <taxon>Mytilidae</taxon>
        <taxon>Mytilinae</taxon>
        <taxon>Mytilus</taxon>
    </lineage>
</organism>
<evidence type="ECO:0000259" key="9">
    <source>
        <dbReference type="PROSITE" id="PS50157"/>
    </source>
</evidence>
<feature type="region of interest" description="Disordered" evidence="8">
    <location>
        <begin position="145"/>
        <end position="177"/>
    </location>
</feature>